<keyword evidence="2" id="KW-1185">Reference proteome</keyword>
<dbReference type="Gramene" id="PHT67591">
    <property type="protein sequence ID" value="PHT67591"/>
    <property type="gene ID" value="T459_27078"/>
</dbReference>
<comment type="caution">
    <text evidence="1">The sequence shown here is derived from an EMBL/GenBank/DDBJ whole genome shotgun (WGS) entry which is preliminary data.</text>
</comment>
<organism evidence="1 2">
    <name type="scientific">Capsicum annuum</name>
    <name type="common">Capsicum pepper</name>
    <dbReference type="NCBI Taxonomy" id="4072"/>
    <lineage>
        <taxon>Eukaryota</taxon>
        <taxon>Viridiplantae</taxon>
        <taxon>Streptophyta</taxon>
        <taxon>Embryophyta</taxon>
        <taxon>Tracheophyta</taxon>
        <taxon>Spermatophyta</taxon>
        <taxon>Magnoliopsida</taxon>
        <taxon>eudicotyledons</taxon>
        <taxon>Gunneridae</taxon>
        <taxon>Pentapetalae</taxon>
        <taxon>asterids</taxon>
        <taxon>lamiids</taxon>
        <taxon>Solanales</taxon>
        <taxon>Solanaceae</taxon>
        <taxon>Solanoideae</taxon>
        <taxon>Capsiceae</taxon>
        <taxon>Capsicum</taxon>
    </lineage>
</organism>
<reference evidence="1 2" key="2">
    <citation type="journal article" date="2017" name="Genome Biol.">
        <title>New reference genome sequences of hot pepper reveal the massive evolution of plant disease-resistance genes by retroduplication.</title>
        <authorList>
            <person name="Kim S."/>
            <person name="Park J."/>
            <person name="Yeom S.I."/>
            <person name="Kim Y.M."/>
            <person name="Seo E."/>
            <person name="Kim K.T."/>
            <person name="Kim M.S."/>
            <person name="Lee J.M."/>
            <person name="Cheong K."/>
            <person name="Shin H.S."/>
            <person name="Kim S.B."/>
            <person name="Han K."/>
            <person name="Lee J."/>
            <person name="Park M."/>
            <person name="Lee H.A."/>
            <person name="Lee H.Y."/>
            <person name="Lee Y."/>
            <person name="Oh S."/>
            <person name="Lee J.H."/>
            <person name="Choi E."/>
            <person name="Choi E."/>
            <person name="Lee S.E."/>
            <person name="Jeon J."/>
            <person name="Kim H."/>
            <person name="Choi G."/>
            <person name="Song H."/>
            <person name="Lee J."/>
            <person name="Lee S.C."/>
            <person name="Kwon J.K."/>
            <person name="Lee H.Y."/>
            <person name="Koo N."/>
            <person name="Hong Y."/>
            <person name="Kim R.W."/>
            <person name="Kang W.H."/>
            <person name="Huh J.H."/>
            <person name="Kang B.C."/>
            <person name="Yang T.J."/>
            <person name="Lee Y.H."/>
            <person name="Bennetzen J.L."/>
            <person name="Choi D."/>
        </authorList>
    </citation>
    <scope>NUCLEOTIDE SEQUENCE [LARGE SCALE GENOMIC DNA]</scope>
    <source>
        <strain evidence="2">cv. CM334</strain>
    </source>
</reference>
<dbReference type="AlphaFoldDB" id="A0A2G2YDF3"/>
<reference evidence="1 2" key="1">
    <citation type="journal article" date="2014" name="Nat. Genet.">
        <title>Genome sequence of the hot pepper provides insights into the evolution of pungency in Capsicum species.</title>
        <authorList>
            <person name="Kim S."/>
            <person name="Park M."/>
            <person name="Yeom S.I."/>
            <person name="Kim Y.M."/>
            <person name="Lee J.M."/>
            <person name="Lee H.A."/>
            <person name="Seo E."/>
            <person name="Choi J."/>
            <person name="Cheong K."/>
            <person name="Kim K.T."/>
            <person name="Jung K."/>
            <person name="Lee G.W."/>
            <person name="Oh S.K."/>
            <person name="Bae C."/>
            <person name="Kim S.B."/>
            <person name="Lee H.Y."/>
            <person name="Kim S.Y."/>
            <person name="Kim M.S."/>
            <person name="Kang B.C."/>
            <person name="Jo Y.D."/>
            <person name="Yang H.B."/>
            <person name="Jeong H.J."/>
            <person name="Kang W.H."/>
            <person name="Kwon J.K."/>
            <person name="Shin C."/>
            <person name="Lim J.Y."/>
            <person name="Park J.H."/>
            <person name="Huh J.H."/>
            <person name="Kim J.S."/>
            <person name="Kim B.D."/>
            <person name="Cohen O."/>
            <person name="Paran I."/>
            <person name="Suh M.C."/>
            <person name="Lee S.B."/>
            <person name="Kim Y.K."/>
            <person name="Shin Y."/>
            <person name="Noh S.J."/>
            <person name="Park J."/>
            <person name="Seo Y.S."/>
            <person name="Kwon S.Y."/>
            <person name="Kim H.A."/>
            <person name="Park J.M."/>
            <person name="Kim H.J."/>
            <person name="Choi S.B."/>
            <person name="Bosland P.W."/>
            <person name="Reeves G."/>
            <person name="Jo S.H."/>
            <person name="Lee B.W."/>
            <person name="Cho H.T."/>
            <person name="Choi H.S."/>
            <person name="Lee M.S."/>
            <person name="Yu Y."/>
            <person name="Do Choi Y."/>
            <person name="Park B.S."/>
            <person name="van Deynze A."/>
            <person name="Ashrafi H."/>
            <person name="Hill T."/>
            <person name="Kim W.T."/>
            <person name="Pai H.S."/>
            <person name="Ahn H.K."/>
            <person name="Yeam I."/>
            <person name="Giovannoni J.J."/>
            <person name="Rose J.K."/>
            <person name="Sorensen I."/>
            <person name="Lee S.J."/>
            <person name="Kim R.W."/>
            <person name="Choi I.Y."/>
            <person name="Choi B.S."/>
            <person name="Lim J.S."/>
            <person name="Lee Y.H."/>
            <person name="Choi D."/>
        </authorList>
    </citation>
    <scope>NUCLEOTIDE SEQUENCE [LARGE SCALE GENOMIC DNA]</scope>
    <source>
        <strain evidence="2">cv. CM334</strain>
    </source>
</reference>
<sequence>MAAQESTWLTQLLKDLRQTVEYAIPLYCDNQSAIRLAENPAFHARTKHVEVHYHFLREKVLKEEIKMVQVKTEDQVPDLFTKGLSSNKLDSFSYQLGMKTKMEVGFEGEC</sequence>
<proteinExistence type="predicted"/>
<dbReference type="Proteomes" id="UP000222542">
    <property type="component" value="Unassembled WGS sequence"/>
</dbReference>
<evidence type="ECO:0000313" key="1">
    <source>
        <dbReference type="EMBL" id="PHT67591.1"/>
    </source>
</evidence>
<dbReference type="EMBL" id="AYRZ02000011">
    <property type="protein sequence ID" value="PHT67591.1"/>
    <property type="molecule type" value="Genomic_DNA"/>
</dbReference>
<protein>
    <recommendedName>
        <fullName evidence="3">Copia protein</fullName>
    </recommendedName>
</protein>
<name>A0A2G2YDF3_CAPAN</name>
<dbReference type="OMA" id="VIDCKHA"/>
<evidence type="ECO:0000313" key="2">
    <source>
        <dbReference type="Proteomes" id="UP000222542"/>
    </source>
</evidence>
<dbReference type="STRING" id="4072.A0A2G2YDF3"/>
<dbReference type="CDD" id="cd09272">
    <property type="entry name" value="RNase_HI_RT_Ty1"/>
    <property type="match status" value="1"/>
</dbReference>
<evidence type="ECO:0008006" key="3">
    <source>
        <dbReference type="Google" id="ProtNLM"/>
    </source>
</evidence>
<dbReference type="PANTHER" id="PTHR11439">
    <property type="entry name" value="GAG-POL-RELATED RETROTRANSPOSON"/>
    <property type="match status" value="1"/>
</dbReference>
<gene>
    <name evidence="1" type="ORF">T459_27078</name>
</gene>
<accession>A0A2G2YDF3</accession>
<dbReference type="PANTHER" id="PTHR11439:SF475">
    <property type="entry name" value="CYSTEINE-RICH RLK (RECEPTOR-LIKE PROTEIN KINASE) 8"/>
    <property type="match status" value="1"/>
</dbReference>